<accession>A0A6I9TM81</accession>
<evidence type="ECO:0000256" key="1">
    <source>
        <dbReference type="SAM" id="Coils"/>
    </source>
</evidence>
<feature type="compositionally biased region" description="Low complexity" evidence="2">
    <location>
        <begin position="145"/>
        <end position="158"/>
    </location>
</feature>
<evidence type="ECO:0000259" key="3">
    <source>
        <dbReference type="PROSITE" id="PS51293"/>
    </source>
</evidence>
<dbReference type="RefSeq" id="XP_011084346.1">
    <property type="nucleotide sequence ID" value="XM_011086044.2"/>
</dbReference>
<feature type="compositionally biased region" description="Basic and acidic residues" evidence="2">
    <location>
        <begin position="123"/>
        <end position="144"/>
    </location>
</feature>
<feature type="domain" description="SANT" evidence="3">
    <location>
        <begin position="1048"/>
        <end position="1096"/>
    </location>
</feature>
<dbReference type="InterPro" id="IPR001005">
    <property type="entry name" value="SANT/Myb"/>
</dbReference>
<feature type="region of interest" description="Disordered" evidence="2">
    <location>
        <begin position="1"/>
        <end position="319"/>
    </location>
</feature>
<dbReference type="PANTHER" id="PTHR47340:SF1">
    <property type="entry name" value="DUPLICATED HOMEODOMAIN-LIKE SUPERFAMILY PROTEIN"/>
    <property type="match status" value="1"/>
</dbReference>
<dbReference type="SMART" id="SM00717">
    <property type="entry name" value="SANT"/>
    <property type="match status" value="2"/>
</dbReference>
<keyword evidence="4" id="KW-1185">Reference proteome</keyword>
<keyword evidence="1" id="KW-0175">Coiled coil</keyword>
<feature type="compositionally biased region" description="Basic and acidic residues" evidence="2">
    <location>
        <begin position="106"/>
        <end position="116"/>
    </location>
</feature>
<proteinExistence type="predicted"/>
<sequence length="1761" mass="192574">MPPEQLPWDRRDFRKHERSGSDPRFGGGGFGGGGQNRWREQHHHPHAPPPHPPPYHHHQNNHQQQQRWYSDFRSSRPIHPGHGKQGGWHMYPDEAGHGFLPFGSRYGERNLEDDNFRPFGSRADGRYLRNSREHRGSLSQKDWKSPSWEPSASSSGPWRPTTEVTDQKSVENIQTCDNINSKTDDSSHPLPNTVSDQSHLQTLVKEKHEKEKHEKNGGTADGPSSSCQKSVKENGLGSIDWKPLKWTRSGSLTSRGSGFSHSSSSKSMGVESTEVVAEVQQKNVAPPQSPAAASVLSTAPAPQDETSSRKKPRLGWGEGLAKYEKKKVEGPEDGTPKYGLVVNVSNTENMQSPSVNVLDKSPRIGSLSDCASPATPSSVACSSSPGVEEKESIKAARVDHDATNLSCSPSIMSQTQYEGPMFSLENLELTSIANLSSLINELLQSDDQSSAETGYVRNTSMNKLLVWKVDILKALEVTESEIDSLETELKRLTAEPRSCCPCPAASSVLPGECHVKSYEEQVAASSFAVGPTPLKVVSSQGMIENRSAAPEDEHVMFKDREIDSPGSATSKLIEVLPSGLDAFPSETAGCVEGFVNMDSNNASTFDQTCLENGLGPDEKTCHVDAHKPVVANCQNLSSDDNVHSDGDYIYHSIVASNKDSAERALEELNKSLPTQQCLFNTSIASGVTSFPGGSSVIKEKFLMRKRSLRFKEKVLTLKFKVFQHFWKEGRVVSVRSLRGKSHKKLDPSRTGYKRNRSSSRSRILFSAGGPRTVPAEEVVEFVNGLLSESAFKPCRNSLKMPALILEKEIRMSRFISNNGLVEDPRAAERERSLINPWTAEEREIFIDKLAIFGKNFMKIASFLQRKTAADCIEFYYKNHKSECFERARNKTDFAKQRKSQSSTYLVGTGKRWNREMNAASLDILGEASIIADVNNVIESQRKCASRISFASSSHKAPRIDDGPLQRSNSLDMYSNETVAADVLAGICGSLSSEAMSSCITSSVDPADGYQDWKCQRVTSCIKRPLTPDVTQNIDDECSDESCGEMDPTDWTDEEKAIFIQAVSSYAKDFLMISQCVRTRSREQCKIFFSKARKCLGLDQIQPEAGNAGSDDVNGGGSDIEDACVVRTSSVICDDGSKCKMEDDLLPPDMKFSCESDIAGTHNLKPDFKISGDTSVACPLDPKAAEPVVKNLLMVDTQVDDRPVMDFNVESKENNGACGSALEIRTSVVLSNIASVRVDEGEDHGLQNGLSDPDNKALVEVSDGHCWEENGGVGPVSPEDNLDKKKVEGRDANSSEVTVVNCAASEIKSEPQLAGKVAHPSFDAHSSVQVESGCQKEADLEACSTEKSLGISVAQNGHLASVESSILFSVPIKYQRHSGSNALSNVDTNRISKKQSQKIVRIGESQQYISGCSPLGPESSQILKGYPVSVQTVKEINGDVNSKKHVLLRNIPKQDGKLHSDRHTEFTLQKCSSSRHQSEDVQSVFPSQEQGRDHTRPLSGCSPDVDKPSRSGDVKLFGTILISSQQKRNSCVQERDDNAQHNKAGCQSLNLKFSADQKGISDASQSKFGCNDLGSENISARSFSFWDGNRTQTGFPPLPDSTLLLTKYPAAFSNHSTSAGELEQPPFHGVARSNDCPRNDVSVFPSGDLSSSNGLADYQVLRQELQSFTIDMKQSQDAVFSEMQRRNGFDAVSGVMQQQARGMVGINVVGRGGVLVGGQCAGVSDPVTAIKMHYAKAQNYNGQAGNVIREDDKWRSNGDTGR</sequence>
<dbReference type="GeneID" id="105166619"/>
<feature type="domain" description="SANT" evidence="3">
    <location>
        <begin position="832"/>
        <end position="883"/>
    </location>
</feature>
<reference evidence="5" key="1">
    <citation type="submission" date="2025-08" db="UniProtKB">
        <authorList>
            <consortium name="RefSeq"/>
        </authorList>
    </citation>
    <scope>IDENTIFICATION</scope>
</reference>
<dbReference type="FunCoup" id="A0A6I9TM81">
    <property type="interactions" value="2268"/>
</dbReference>
<feature type="compositionally biased region" description="Polar residues" evidence="2">
    <location>
        <begin position="189"/>
        <end position="201"/>
    </location>
</feature>
<evidence type="ECO:0000256" key="2">
    <source>
        <dbReference type="SAM" id="MobiDB-lite"/>
    </source>
</evidence>
<evidence type="ECO:0000313" key="4">
    <source>
        <dbReference type="Proteomes" id="UP000504604"/>
    </source>
</evidence>
<dbReference type="PANTHER" id="PTHR47340">
    <property type="entry name" value="DUPLICATED HOMEODOMAIN-LIKE SUPERFAMILY PROTEIN"/>
    <property type="match status" value="1"/>
</dbReference>
<feature type="compositionally biased region" description="Low complexity" evidence="2">
    <location>
        <begin position="247"/>
        <end position="272"/>
    </location>
</feature>
<dbReference type="InterPro" id="IPR009057">
    <property type="entry name" value="Homeodomain-like_sf"/>
</dbReference>
<name>A0A6I9TM81_SESIN</name>
<organism evidence="4 5">
    <name type="scientific">Sesamum indicum</name>
    <name type="common">Oriental sesame</name>
    <name type="synonym">Sesamum orientale</name>
    <dbReference type="NCBI Taxonomy" id="4182"/>
    <lineage>
        <taxon>Eukaryota</taxon>
        <taxon>Viridiplantae</taxon>
        <taxon>Streptophyta</taxon>
        <taxon>Embryophyta</taxon>
        <taxon>Tracheophyta</taxon>
        <taxon>Spermatophyta</taxon>
        <taxon>Magnoliopsida</taxon>
        <taxon>eudicotyledons</taxon>
        <taxon>Gunneridae</taxon>
        <taxon>Pentapetalae</taxon>
        <taxon>asterids</taxon>
        <taxon>lamiids</taxon>
        <taxon>Lamiales</taxon>
        <taxon>Pedaliaceae</taxon>
        <taxon>Sesamum</taxon>
    </lineage>
</organism>
<dbReference type="Pfam" id="PF00249">
    <property type="entry name" value="Myb_DNA-binding"/>
    <property type="match status" value="2"/>
</dbReference>
<feature type="compositionally biased region" description="Polar residues" evidence="2">
    <location>
        <begin position="170"/>
        <end position="181"/>
    </location>
</feature>
<dbReference type="InterPro" id="IPR017884">
    <property type="entry name" value="SANT_dom"/>
</dbReference>
<feature type="region of interest" description="Disordered" evidence="2">
    <location>
        <begin position="1468"/>
        <end position="1508"/>
    </location>
</feature>
<dbReference type="Gene3D" id="1.10.10.60">
    <property type="entry name" value="Homeodomain-like"/>
    <property type="match status" value="1"/>
</dbReference>
<feature type="compositionally biased region" description="Basic and acidic residues" evidence="2">
    <location>
        <begin position="204"/>
        <end position="216"/>
    </location>
</feature>
<gene>
    <name evidence="5" type="primary">LOC105166619</name>
</gene>
<feature type="coiled-coil region" evidence="1">
    <location>
        <begin position="468"/>
        <end position="495"/>
    </location>
</feature>
<feature type="compositionally biased region" description="Basic and acidic residues" evidence="2">
    <location>
        <begin position="7"/>
        <end position="21"/>
    </location>
</feature>
<dbReference type="InParanoid" id="A0A6I9TM81"/>
<protein>
    <submittedName>
        <fullName evidence="5">Uncharacterized protein LOC105166619</fullName>
    </submittedName>
</protein>
<dbReference type="SUPFAM" id="SSF46689">
    <property type="entry name" value="Homeodomain-like"/>
    <property type="match status" value="2"/>
</dbReference>
<feature type="compositionally biased region" description="Polar residues" evidence="2">
    <location>
        <begin position="1468"/>
        <end position="1488"/>
    </location>
</feature>
<dbReference type="KEGG" id="sind:105166619"/>
<dbReference type="OrthoDB" id="10258692at2759"/>
<dbReference type="CDD" id="cd00167">
    <property type="entry name" value="SANT"/>
    <property type="match status" value="2"/>
</dbReference>
<dbReference type="Proteomes" id="UP000504604">
    <property type="component" value="Linkage group LG7"/>
</dbReference>
<feature type="compositionally biased region" description="Gly residues" evidence="2">
    <location>
        <begin position="25"/>
        <end position="35"/>
    </location>
</feature>
<dbReference type="PROSITE" id="PS51293">
    <property type="entry name" value="SANT"/>
    <property type="match status" value="2"/>
</dbReference>
<evidence type="ECO:0000313" key="5">
    <source>
        <dbReference type="RefSeq" id="XP_011084346.1"/>
    </source>
</evidence>
<dbReference type="Gene3D" id="1.20.58.1880">
    <property type="match status" value="1"/>
</dbReference>